<gene>
    <name evidence="2" type="ORF">G4177_32555</name>
</gene>
<organism evidence="2 3">
    <name type="scientific">Corallococcus soli</name>
    <dbReference type="NCBI Taxonomy" id="2710757"/>
    <lineage>
        <taxon>Bacteria</taxon>
        <taxon>Pseudomonadati</taxon>
        <taxon>Myxococcota</taxon>
        <taxon>Myxococcia</taxon>
        <taxon>Myxococcales</taxon>
        <taxon>Cystobacterineae</taxon>
        <taxon>Myxococcaceae</taxon>
        <taxon>Corallococcus</taxon>
    </lineage>
</organism>
<feature type="compositionally biased region" description="Pro residues" evidence="1">
    <location>
        <begin position="10"/>
        <end position="20"/>
    </location>
</feature>
<sequence length="214" mass="22983">MSDARKPSSPSTPPPGPAPQPRAATSSGMRAVSAARAAPLEKQKAEGPLGKRVASEASNVVLNGFSILKEQLADFRASDRFFKYKAGIVAGWVMVSVASFAIACPGRSVATGDMDARLVLSDKLDRPSVTIWNESQDVWRDVTITVNEQYRAAVAEVQPGAFLTITPRQLLGAGGTTAPADLRFQSLKMRSADDSADLTEDLKVEWERLRAPKK</sequence>
<dbReference type="EMBL" id="JAAIYO010000014">
    <property type="protein sequence ID" value="MBE4752894.1"/>
    <property type="molecule type" value="Genomic_DNA"/>
</dbReference>
<keyword evidence="3" id="KW-1185">Reference proteome</keyword>
<evidence type="ECO:0000313" key="3">
    <source>
        <dbReference type="Proteomes" id="UP001516472"/>
    </source>
</evidence>
<name>A0ABR9PYB7_9BACT</name>
<accession>A0ABR9PYB7</accession>
<evidence type="ECO:0000313" key="2">
    <source>
        <dbReference type="EMBL" id="MBE4752894.1"/>
    </source>
</evidence>
<reference evidence="2 3" key="1">
    <citation type="submission" date="2020-02" db="EMBL/GenBank/DDBJ databases">
        <authorList>
            <person name="Babadi Z.K."/>
            <person name="Risdian C."/>
            <person name="Ebrahimipour G.H."/>
            <person name="Wink J."/>
        </authorList>
    </citation>
    <scope>NUCLEOTIDE SEQUENCE [LARGE SCALE GENOMIC DNA]</scope>
    <source>
        <strain evidence="2 3">ZKHCc1 1396</strain>
    </source>
</reference>
<proteinExistence type="predicted"/>
<dbReference type="Proteomes" id="UP001516472">
    <property type="component" value="Unassembled WGS sequence"/>
</dbReference>
<evidence type="ECO:0000256" key="1">
    <source>
        <dbReference type="SAM" id="MobiDB-lite"/>
    </source>
</evidence>
<protein>
    <submittedName>
        <fullName evidence="2">Uncharacterized protein</fullName>
    </submittedName>
</protein>
<comment type="caution">
    <text evidence="2">The sequence shown here is derived from an EMBL/GenBank/DDBJ whole genome shotgun (WGS) entry which is preliminary data.</text>
</comment>
<feature type="region of interest" description="Disordered" evidence="1">
    <location>
        <begin position="1"/>
        <end position="51"/>
    </location>
</feature>